<name>A0A9P1II37_9PELO</name>
<feature type="domain" description="Sdz-33 F-box" evidence="3">
    <location>
        <begin position="526"/>
        <end position="569"/>
    </location>
</feature>
<dbReference type="EMBL" id="CANHGI010000003">
    <property type="protein sequence ID" value="CAI5444913.1"/>
    <property type="molecule type" value="Genomic_DNA"/>
</dbReference>
<feature type="region of interest" description="Disordered" evidence="1">
    <location>
        <begin position="320"/>
        <end position="344"/>
    </location>
</feature>
<dbReference type="InterPro" id="IPR012885">
    <property type="entry name" value="F-box_Sdz-33"/>
</dbReference>
<comment type="caution">
    <text evidence="4">The sequence shown here is derived from an EMBL/GenBank/DDBJ whole genome shotgun (WGS) entry which is preliminary data.</text>
</comment>
<organism evidence="4 5">
    <name type="scientific">Caenorhabditis angaria</name>
    <dbReference type="NCBI Taxonomy" id="860376"/>
    <lineage>
        <taxon>Eukaryota</taxon>
        <taxon>Metazoa</taxon>
        <taxon>Ecdysozoa</taxon>
        <taxon>Nematoda</taxon>
        <taxon>Chromadorea</taxon>
        <taxon>Rhabditida</taxon>
        <taxon>Rhabditina</taxon>
        <taxon>Rhabditomorpha</taxon>
        <taxon>Rhabditoidea</taxon>
        <taxon>Rhabditidae</taxon>
        <taxon>Peloderinae</taxon>
        <taxon>Caenorhabditis</taxon>
    </lineage>
</organism>
<feature type="domain" description="F-box" evidence="2">
    <location>
        <begin position="27"/>
        <end position="67"/>
    </location>
</feature>
<feature type="compositionally biased region" description="Basic and acidic residues" evidence="1">
    <location>
        <begin position="320"/>
        <end position="334"/>
    </location>
</feature>
<evidence type="ECO:0000259" key="3">
    <source>
        <dbReference type="Pfam" id="PF07735"/>
    </source>
</evidence>
<accession>A0A9P1II37</accession>
<dbReference type="Pfam" id="PF07735">
    <property type="entry name" value="FBA_2"/>
    <property type="match status" value="2"/>
</dbReference>
<feature type="domain" description="F-box" evidence="2">
    <location>
        <begin position="346"/>
        <end position="386"/>
    </location>
</feature>
<evidence type="ECO:0000256" key="1">
    <source>
        <dbReference type="SAM" id="MobiDB-lite"/>
    </source>
</evidence>
<evidence type="ECO:0000313" key="5">
    <source>
        <dbReference type="Proteomes" id="UP001152747"/>
    </source>
</evidence>
<reference evidence="4" key="1">
    <citation type="submission" date="2022-11" db="EMBL/GenBank/DDBJ databases">
        <authorList>
            <person name="Kikuchi T."/>
        </authorList>
    </citation>
    <scope>NUCLEOTIDE SEQUENCE</scope>
    <source>
        <strain evidence="4">PS1010</strain>
    </source>
</reference>
<dbReference type="InterPro" id="IPR001810">
    <property type="entry name" value="F-box_dom"/>
</dbReference>
<dbReference type="Pfam" id="PF00646">
    <property type="entry name" value="F-box"/>
    <property type="match status" value="2"/>
</dbReference>
<feature type="region of interest" description="Disordered" evidence="1">
    <location>
        <begin position="1"/>
        <end position="23"/>
    </location>
</feature>
<sequence length="640" mass="75996">MEPPAKKQCLGKETDKQDEEGEEQTGWFNLPFELRSIIMEQMDNGAIPKFARCSKLCYEEATSSNNYCDDIGLYEMRGNPKRFEIQFTSRSWQIGSISLEYFADGTTKVQCEKFSYFRMILGQTSTVFFEPGNVYDVVADYLNKYLQLFRANLKCLIIRVLGKAKNVLTRKVCISGFKKLQLLRFGETSNQLCLFKYNFVDFEQVLNVKSFIELPGTRFTFDQLIQFKANQFTISQMDLTKKEINQFIKYWRDGKLYPNLESFTISNDKTKKKSTMEIDFEGIDHEPYKSPYGDEYLKVKSSSEQNKYALLELKDNSLHMEPPTKKQCLGKETEKQDEEDEEQTGWFNLPFELRNIIMEQMGHEDIPKFARCSKLCYEEATSSNNYCDDIGVHEFRGDWKRFEIQFTSRDRKIGSVCLEDAHDGTTKIQCEKYLDFESRTTFFEKGDVYNVFVEYLDKYLQLFRRNLKSLFIDLFFKAKNLVTRKIFLRGFKKLKSLRVDQTPRQLCLFKYKFVDLEQVLYAKSLLRIRGTRFTFDQLVQLKSEWVEISLMDLTKKDINQFLKYWRDGKLYKEFRSFWIYNDSKKTPTIEMDFEGIEYETVTELFGTKYIKINLKTEPNKYIRLSIEDEFLHMFIVKSWM</sequence>
<keyword evidence="5" id="KW-1185">Reference proteome</keyword>
<proteinExistence type="predicted"/>
<feature type="domain" description="Sdz-33 F-box" evidence="3">
    <location>
        <begin position="215"/>
        <end position="265"/>
    </location>
</feature>
<evidence type="ECO:0008006" key="6">
    <source>
        <dbReference type="Google" id="ProtNLM"/>
    </source>
</evidence>
<dbReference type="PANTHER" id="PTHR21503">
    <property type="entry name" value="F-BOX-CONTAINING HYPOTHETICAL PROTEIN C.ELEGANS"/>
    <property type="match status" value="1"/>
</dbReference>
<dbReference type="Proteomes" id="UP001152747">
    <property type="component" value="Unassembled WGS sequence"/>
</dbReference>
<dbReference type="AlphaFoldDB" id="A0A9P1II37"/>
<protein>
    <recommendedName>
        <fullName evidence="6">F-box domain-containing protein</fullName>
    </recommendedName>
</protein>
<evidence type="ECO:0000259" key="2">
    <source>
        <dbReference type="Pfam" id="PF00646"/>
    </source>
</evidence>
<evidence type="ECO:0000313" key="4">
    <source>
        <dbReference type="EMBL" id="CAI5444913.1"/>
    </source>
</evidence>
<gene>
    <name evidence="4" type="ORF">CAMP_LOCUS7550</name>
</gene>